<keyword evidence="2" id="KW-1185">Reference proteome</keyword>
<evidence type="ECO:0000313" key="1">
    <source>
        <dbReference type="EMBL" id="MBW0586591.1"/>
    </source>
</evidence>
<dbReference type="Proteomes" id="UP000765509">
    <property type="component" value="Unassembled WGS sequence"/>
</dbReference>
<sequence length="107" mass="11768">MPLTPPSHRPNSQHCLPSLHSCSTLKLTLQCHPHLHSHPCLIFSAAYNPYAPTAPSICASNATLNPPYASLHLPNPLCRLQCLHSCFRFIGYSGLLAYMMNAITEIC</sequence>
<dbReference type="AlphaFoldDB" id="A0A9Q3KU18"/>
<comment type="caution">
    <text evidence="1">The sequence shown here is derived from an EMBL/GenBank/DDBJ whole genome shotgun (WGS) entry which is preliminary data.</text>
</comment>
<dbReference type="EMBL" id="AVOT02124340">
    <property type="protein sequence ID" value="MBW0586591.1"/>
    <property type="molecule type" value="Genomic_DNA"/>
</dbReference>
<protein>
    <submittedName>
        <fullName evidence="1">Uncharacterized protein</fullName>
    </submittedName>
</protein>
<name>A0A9Q3KU18_9BASI</name>
<gene>
    <name evidence="1" type="ORF">O181_126306</name>
</gene>
<organism evidence="1 2">
    <name type="scientific">Austropuccinia psidii MF-1</name>
    <dbReference type="NCBI Taxonomy" id="1389203"/>
    <lineage>
        <taxon>Eukaryota</taxon>
        <taxon>Fungi</taxon>
        <taxon>Dikarya</taxon>
        <taxon>Basidiomycota</taxon>
        <taxon>Pucciniomycotina</taxon>
        <taxon>Pucciniomycetes</taxon>
        <taxon>Pucciniales</taxon>
        <taxon>Sphaerophragmiaceae</taxon>
        <taxon>Austropuccinia</taxon>
    </lineage>
</organism>
<reference evidence="1" key="1">
    <citation type="submission" date="2021-03" db="EMBL/GenBank/DDBJ databases">
        <title>Draft genome sequence of rust myrtle Austropuccinia psidii MF-1, a brazilian biotype.</title>
        <authorList>
            <person name="Quecine M.C."/>
            <person name="Pachon D.M.R."/>
            <person name="Bonatelli M.L."/>
            <person name="Correr F.H."/>
            <person name="Franceschini L.M."/>
            <person name="Leite T.F."/>
            <person name="Margarido G.R.A."/>
            <person name="Almeida C.A."/>
            <person name="Ferrarezi J.A."/>
            <person name="Labate C.A."/>
        </authorList>
    </citation>
    <scope>NUCLEOTIDE SEQUENCE</scope>
    <source>
        <strain evidence="1">MF-1</strain>
    </source>
</reference>
<evidence type="ECO:0000313" key="2">
    <source>
        <dbReference type="Proteomes" id="UP000765509"/>
    </source>
</evidence>
<proteinExistence type="predicted"/>
<accession>A0A9Q3KU18</accession>